<evidence type="ECO:0000256" key="1">
    <source>
        <dbReference type="SAM" id="Phobius"/>
    </source>
</evidence>
<keyword evidence="1" id="KW-0812">Transmembrane</keyword>
<protein>
    <submittedName>
        <fullName evidence="2">Putative membrane protein</fullName>
    </submittedName>
</protein>
<evidence type="ECO:0000313" key="3">
    <source>
        <dbReference type="Proteomes" id="UP000027604"/>
    </source>
</evidence>
<name>W0VDJ1_9BURK</name>
<gene>
    <name evidence="2" type="ORF">GJA_4773</name>
</gene>
<organism evidence="2 3">
    <name type="scientific">Janthinobacterium agaricidamnosum NBRC 102515 = DSM 9628</name>
    <dbReference type="NCBI Taxonomy" id="1349767"/>
    <lineage>
        <taxon>Bacteria</taxon>
        <taxon>Pseudomonadati</taxon>
        <taxon>Pseudomonadota</taxon>
        <taxon>Betaproteobacteria</taxon>
        <taxon>Burkholderiales</taxon>
        <taxon>Oxalobacteraceae</taxon>
        <taxon>Janthinobacterium</taxon>
    </lineage>
</organism>
<reference evidence="2 3" key="1">
    <citation type="journal article" date="2015" name="Genome Announc.">
        <title>Genome Sequence of Mushroom Soft-Rot Pathogen Janthinobacterium agaricidamnosum.</title>
        <authorList>
            <person name="Graupner K."/>
            <person name="Lackner G."/>
            <person name="Hertweck C."/>
        </authorList>
    </citation>
    <scope>NUCLEOTIDE SEQUENCE [LARGE SCALE GENOMIC DNA]</scope>
    <source>
        <strain evidence="3">NBRC 102515 / DSM 9628</strain>
    </source>
</reference>
<keyword evidence="3" id="KW-1185">Reference proteome</keyword>
<dbReference type="KEGG" id="jag:GJA_4773"/>
<feature type="transmembrane region" description="Helical" evidence="1">
    <location>
        <begin position="95"/>
        <end position="110"/>
    </location>
</feature>
<dbReference type="EMBL" id="HG322949">
    <property type="protein sequence ID" value="CDG85377.1"/>
    <property type="molecule type" value="Genomic_DNA"/>
</dbReference>
<feature type="transmembrane region" description="Helical" evidence="1">
    <location>
        <begin position="39"/>
        <end position="61"/>
    </location>
</feature>
<evidence type="ECO:0000313" key="2">
    <source>
        <dbReference type="EMBL" id="CDG85377.1"/>
    </source>
</evidence>
<sequence length="122" mass="12718">MKKFLTLVIVLLIAMLMLKSIGSHDMMVRWDGDDIGGPAGALIAMLFAGGGLIFGVVALLCAALFTMVVLAGVSVLAAGIIAMCVLLAVAFSAPLLLPLLIVATIVWLVARNRKQRNASQAV</sequence>
<feature type="transmembrane region" description="Helical" evidence="1">
    <location>
        <begin position="68"/>
        <end position="89"/>
    </location>
</feature>
<accession>W0VDJ1</accession>
<dbReference type="PATRIC" id="fig|1349767.4.peg.1399"/>
<dbReference type="AlphaFoldDB" id="W0VDJ1"/>
<proteinExistence type="predicted"/>
<keyword evidence="1" id="KW-0472">Membrane</keyword>
<dbReference type="Proteomes" id="UP000027604">
    <property type="component" value="Chromosome I"/>
</dbReference>
<dbReference type="RefSeq" id="WP_038496693.1">
    <property type="nucleotide sequence ID" value="NZ_BCTH01000065.1"/>
</dbReference>
<dbReference type="HOGENOM" id="CLU_2023595_0_0_4"/>
<dbReference type="eggNOG" id="ENOG5030Y0N">
    <property type="taxonomic scope" value="Bacteria"/>
</dbReference>
<keyword evidence="1" id="KW-1133">Transmembrane helix</keyword>